<accession>A0A146JWF6</accession>
<reference evidence="2" key="1">
    <citation type="submission" date="2015-07" db="EMBL/GenBank/DDBJ databases">
        <title>Adaptation to a free-living lifestyle via gene acquisitions in the diplomonad Trepomonas sp. PC1.</title>
        <authorList>
            <person name="Xu F."/>
            <person name="Jerlstrom-Hultqvist J."/>
            <person name="Kolisko M."/>
            <person name="Simpson A.G.B."/>
            <person name="Roger A.J."/>
            <person name="Svard S.G."/>
            <person name="Andersson J.O."/>
        </authorList>
    </citation>
    <scope>NUCLEOTIDE SEQUENCE</scope>
    <source>
        <strain evidence="2">PC1</strain>
    </source>
</reference>
<protein>
    <recommendedName>
        <fullName evidence="3">Transmembrane protein</fullName>
    </recommendedName>
</protein>
<dbReference type="AlphaFoldDB" id="A0A146JWF6"/>
<evidence type="ECO:0008006" key="3">
    <source>
        <dbReference type="Google" id="ProtNLM"/>
    </source>
</evidence>
<name>A0A146JWF6_9EUKA</name>
<keyword evidence="1" id="KW-0472">Membrane</keyword>
<feature type="transmembrane region" description="Helical" evidence="1">
    <location>
        <begin position="41"/>
        <end position="60"/>
    </location>
</feature>
<feature type="transmembrane region" description="Helical" evidence="1">
    <location>
        <begin position="6"/>
        <end position="29"/>
    </location>
</feature>
<gene>
    <name evidence="2" type="ORF">TPC1_31593</name>
</gene>
<keyword evidence="1" id="KW-1133">Transmembrane helix</keyword>
<feature type="transmembrane region" description="Helical" evidence="1">
    <location>
        <begin position="134"/>
        <end position="153"/>
    </location>
</feature>
<sequence length="286" mass="33300">MQSNLTTIFYWAHGTAIIVTLISIFSVIVKMKIIQLRYQAKWIPVINLAFMMQEVLYYIITISIALQQQDNILPKNLQGVFTFLLYLGKYNPLILLQYVNKFIHHHQTKQQLVMMFSKKFNPSNVMFYWNKCHLIFGVIFGILCVTESLLLRFTENTIAYYTVNFIGNLFCLTFACYLFIAAFVFYKCSKKLESKMLSRYIITIVIVNSFSQFGVSFFYNVMQIISLVDSSILNLDGPHWLVLKQIKDIIFCGGLTIQSLLIMGMQFQISKQIKRKVDVTKVYGYS</sequence>
<dbReference type="EMBL" id="GDID01007694">
    <property type="protein sequence ID" value="JAP88912.1"/>
    <property type="molecule type" value="Transcribed_RNA"/>
</dbReference>
<feature type="transmembrane region" description="Helical" evidence="1">
    <location>
        <begin position="165"/>
        <end position="188"/>
    </location>
</feature>
<proteinExistence type="predicted"/>
<feature type="transmembrane region" description="Helical" evidence="1">
    <location>
        <begin position="200"/>
        <end position="228"/>
    </location>
</feature>
<feature type="transmembrane region" description="Helical" evidence="1">
    <location>
        <begin position="80"/>
        <end position="99"/>
    </location>
</feature>
<evidence type="ECO:0000313" key="2">
    <source>
        <dbReference type="EMBL" id="JAP88912.1"/>
    </source>
</evidence>
<keyword evidence="1" id="KW-0812">Transmembrane</keyword>
<evidence type="ECO:0000256" key="1">
    <source>
        <dbReference type="SAM" id="Phobius"/>
    </source>
</evidence>
<organism evidence="2">
    <name type="scientific">Trepomonas sp. PC1</name>
    <dbReference type="NCBI Taxonomy" id="1076344"/>
    <lineage>
        <taxon>Eukaryota</taxon>
        <taxon>Metamonada</taxon>
        <taxon>Diplomonadida</taxon>
        <taxon>Hexamitidae</taxon>
        <taxon>Hexamitinae</taxon>
        <taxon>Trepomonas</taxon>
    </lineage>
</organism>